<dbReference type="EMBL" id="CDQK01000003">
    <property type="protein sequence ID" value="CEP22665.1"/>
    <property type="molecule type" value="Genomic_DNA"/>
</dbReference>
<reference evidence="3" key="1">
    <citation type="journal article" date="2015" name="J. Biotechnol.">
        <title>The structure of the Cyberlindnera jadinii genome and its relation to Candida utilis analyzed by the occurrence of single nucleotide polymorphisms.</title>
        <authorList>
            <person name="Rupp O."/>
            <person name="Brinkrolf K."/>
            <person name="Buerth C."/>
            <person name="Kunigo M."/>
            <person name="Schneider J."/>
            <person name="Jaenicke S."/>
            <person name="Goesmann A."/>
            <person name="Puehler A."/>
            <person name="Jaeger K.-E."/>
            <person name="Ernst J.F."/>
        </authorList>
    </citation>
    <scope>NUCLEOTIDE SEQUENCE [LARGE SCALE GENOMIC DNA]</scope>
    <source>
        <strain evidence="3">ATCC 18201 / CBS 1600 / BCRC 20928 / JCM 3617 / NBRC 0987 / NRRL Y-1542</strain>
    </source>
</reference>
<dbReference type="Proteomes" id="UP000038830">
    <property type="component" value="Unassembled WGS sequence"/>
</dbReference>
<accession>A0A0H5C3P5</accession>
<dbReference type="AlphaFoldDB" id="A0A0H5C3P5"/>
<evidence type="ECO:0000313" key="2">
    <source>
        <dbReference type="EMBL" id="CEP22665.1"/>
    </source>
</evidence>
<gene>
    <name evidence="2" type="ORF">BN1211_3068</name>
</gene>
<evidence type="ECO:0000313" key="3">
    <source>
        <dbReference type="Proteomes" id="UP000038830"/>
    </source>
</evidence>
<organism evidence="2 3">
    <name type="scientific">Cyberlindnera jadinii (strain ATCC 18201 / CBS 1600 / BCRC 20928 / JCM 3617 / NBRC 0987 / NRRL Y-1542)</name>
    <name type="common">Torula yeast</name>
    <name type="synonym">Candida utilis</name>
    <dbReference type="NCBI Taxonomy" id="983966"/>
    <lineage>
        <taxon>Eukaryota</taxon>
        <taxon>Fungi</taxon>
        <taxon>Dikarya</taxon>
        <taxon>Ascomycota</taxon>
        <taxon>Saccharomycotina</taxon>
        <taxon>Saccharomycetes</taxon>
        <taxon>Phaffomycetales</taxon>
        <taxon>Phaffomycetaceae</taxon>
        <taxon>Cyberlindnera</taxon>
    </lineage>
</organism>
<protein>
    <submittedName>
        <fullName evidence="2">Uncharacterized protein</fullName>
    </submittedName>
</protein>
<proteinExistence type="predicted"/>
<sequence>MTSLVVPMPSQFNVPNDKKTHRHDNQDDDSLVVHKKSRLELSSDANASSAIDLGKISKSEKLINFQSSPLDDNVDYISLKSSLDLLKSRSLQIQRDMKELVNLKRCIRTVSDVKEVVSLINTNRDYLREIEYTGSCIKCPRINWSRDYDVDMETLQMDNDTFTNEINERYEIIKRDKLFG</sequence>
<name>A0A0H5C3P5_CYBJN</name>
<evidence type="ECO:0000256" key="1">
    <source>
        <dbReference type="SAM" id="MobiDB-lite"/>
    </source>
</evidence>
<feature type="region of interest" description="Disordered" evidence="1">
    <location>
        <begin position="1"/>
        <end position="30"/>
    </location>
</feature>